<protein>
    <submittedName>
        <fullName evidence="1">Uncharacterized protein</fullName>
    </submittedName>
</protein>
<dbReference type="AlphaFoldDB" id="A0A0A9BEW6"/>
<reference evidence="1" key="1">
    <citation type="submission" date="2014-09" db="EMBL/GenBank/DDBJ databases">
        <authorList>
            <person name="Magalhaes I.L.F."/>
            <person name="Oliveira U."/>
            <person name="Santos F.R."/>
            <person name="Vidigal T.H.D.A."/>
            <person name="Brescovit A.D."/>
            <person name="Santos A.J."/>
        </authorList>
    </citation>
    <scope>NUCLEOTIDE SEQUENCE</scope>
    <source>
        <tissue evidence="1">Shoot tissue taken approximately 20 cm above the soil surface</tissue>
    </source>
</reference>
<reference evidence="1" key="2">
    <citation type="journal article" date="2015" name="Data Brief">
        <title>Shoot transcriptome of the giant reed, Arundo donax.</title>
        <authorList>
            <person name="Barrero R.A."/>
            <person name="Guerrero F.D."/>
            <person name="Moolhuijzen P."/>
            <person name="Goolsby J.A."/>
            <person name="Tidwell J."/>
            <person name="Bellgard S.E."/>
            <person name="Bellgard M.I."/>
        </authorList>
    </citation>
    <scope>NUCLEOTIDE SEQUENCE</scope>
    <source>
        <tissue evidence="1">Shoot tissue taken approximately 20 cm above the soil surface</tissue>
    </source>
</reference>
<organism evidence="1">
    <name type="scientific">Arundo donax</name>
    <name type="common">Giant reed</name>
    <name type="synonym">Donax arundinaceus</name>
    <dbReference type="NCBI Taxonomy" id="35708"/>
    <lineage>
        <taxon>Eukaryota</taxon>
        <taxon>Viridiplantae</taxon>
        <taxon>Streptophyta</taxon>
        <taxon>Embryophyta</taxon>
        <taxon>Tracheophyta</taxon>
        <taxon>Spermatophyta</taxon>
        <taxon>Magnoliopsida</taxon>
        <taxon>Liliopsida</taxon>
        <taxon>Poales</taxon>
        <taxon>Poaceae</taxon>
        <taxon>PACMAD clade</taxon>
        <taxon>Arundinoideae</taxon>
        <taxon>Arundineae</taxon>
        <taxon>Arundo</taxon>
    </lineage>
</organism>
<sequence>MTILVNKTKRYRDIHFYYISHINCNISNKMTMSEATSGIIHKQ</sequence>
<dbReference type="EMBL" id="GBRH01240048">
    <property type="protein sequence ID" value="JAD57847.1"/>
    <property type="molecule type" value="Transcribed_RNA"/>
</dbReference>
<accession>A0A0A9BEW6</accession>
<evidence type="ECO:0000313" key="1">
    <source>
        <dbReference type="EMBL" id="JAD57847.1"/>
    </source>
</evidence>
<proteinExistence type="predicted"/>
<name>A0A0A9BEW6_ARUDO</name>